<evidence type="ECO:0000313" key="1">
    <source>
        <dbReference type="EMBL" id="PMC53043.1"/>
    </source>
</evidence>
<gene>
    <name evidence="1" type="ORF">CJ218_00420</name>
    <name evidence="2" type="ORF">FOC50_02165</name>
</gene>
<dbReference type="Proteomes" id="UP000235670">
    <property type="component" value="Unassembled WGS sequence"/>
</dbReference>
<dbReference type="Proteomes" id="UP000427636">
    <property type="component" value="Chromosome"/>
</dbReference>
<dbReference type="EMBL" id="PNGT01000001">
    <property type="protein sequence ID" value="PMC53043.1"/>
    <property type="molecule type" value="Genomic_DNA"/>
</dbReference>
<protein>
    <recommendedName>
        <fullName evidence="5">PepSY domain-containing protein</fullName>
    </recommendedName>
</protein>
<dbReference type="OrthoDB" id="2990931at2"/>
<name>A0A2N6SGK4_9BACL</name>
<evidence type="ECO:0000313" key="2">
    <source>
        <dbReference type="EMBL" id="QGS07173.1"/>
    </source>
</evidence>
<accession>A0A2N6SGK4</accession>
<keyword evidence="4" id="KW-1185">Reference proteome</keyword>
<sequence>MKIKKIVAPLAAAGIGYYLFKKSEEQELDNDHIDRCRNKIIAEGYNVKDSYTLNLIENPYLMFYFEDDGVEYEVKYIKETETIQYIKEV</sequence>
<dbReference type="GeneID" id="84802059"/>
<reference evidence="2 4" key="2">
    <citation type="submission" date="2019-11" db="EMBL/GenBank/DDBJ databases">
        <title>FDA dAtabase for Regulatory Grade micrObial Sequences (FDA-ARGOS): Supporting development and validation of Infectious Disease Dx tests.</title>
        <authorList>
            <person name="Turner S."/>
            <person name="Byrd R."/>
            <person name="Tallon L."/>
            <person name="Sadzewicz L."/>
            <person name="Vavikolanu K."/>
            <person name="Mehta A."/>
            <person name="Aluvathingal J."/>
            <person name="Nadendla S."/>
            <person name="Myers T."/>
            <person name="Yan Y."/>
            <person name="Sichtig H."/>
        </authorList>
    </citation>
    <scope>NUCLEOTIDE SEQUENCE [LARGE SCALE GENOMIC DNA]</scope>
    <source>
        <strain evidence="2 4">FDAARGOS_742</strain>
    </source>
</reference>
<dbReference type="RefSeq" id="WP_006364780.1">
    <property type="nucleotide sequence ID" value="NZ_CAKARP010000004.1"/>
</dbReference>
<evidence type="ECO:0000313" key="4">
    <source>
        <dbReference type="Proteomes" id="UP000427636"/>
    </source>
</evidence>
<proteinExistence type="predicted"/>
<evidence type="ECO:0008006" key="5">
    <source>
        <dbReference type="Google" id="ProtNLM"/>
    </source>
</evidence>
<dbReference type="EMBL" id="CP046313">
    <property type="protein sequence ID" value="QGS07173.1"/>
    <property type="molecule type" value="Genomic_DNA"/>
</dbReference>
<dbReference type="STRING" id="84135.GCA_001052115_01020"/>
<organism evidence="1 3">
    <name type="scientific">Gemella sanguinis</name>
    <dbReference type="NCBI Taxonomy" id="84135"/>
    <lineage>
        <taxon>Bacteria</taxon>
        <taxon>Bacillati</taxon>
        <taxon>Bacillota</taxon>
        <taxon>Bacilli</taxon>
        <taxon>Bacillales</taxon>
        <taxon>Gemellaceae</taxon>
        <taxon>Gemella</taxon>
    </lineage>
</organism>
<evidence type="ECO:0000313" key="3">
    <source>
        <dbReference type="Proteomes" id="UP000235670"/>
    </source>
</evidence>
<dbReference type="AlphaFoldDB" id="A0A2N6SGK4"/>
<reference evidence="1 3" key="1">
    <citation type="submission" date="2017-09" db="EMBL/GenBank/DDBJ databases">
        <title>Bacterial strain isolated from the female urinary microbiota.</title>
        <authorList>
            <person name="Thomas-White K."/>
            <person name="Kumar N."/>
            <person name="Forster S."/>
            <person name="Putonti C."/>
            <person name="Lawley T."/>
            <person name="Wolfe A.J."/>
        </authorList>
    </citation>
    <scope>NUCLEOTIDE SEQUENCE [LARGE SCALE GENOMIC DNA]</scope>
    <source>
        <strain evidence="1 3">UMB0186</strain>
    </source>
</reference>